<dbReference type="InterPro" id="IPR030931">
    <property type="entry name" value="Group_II_RT_mat"/>
</dbReference>
<dbReference type="SUPFAM" id="SSF56672">
    <property type="entry name" value="DNA/RNA polymerases"/>
    <property type="match status" value="1"/>
</dbReference>
<evidence type="ECO:0000259" key="1">
    <source>
        <dbReference type="PROSITE" id="PS50878"/>
    </source>
</evidence>
<evidence type="ECO:0000313" key="2">
    <source>
        <dbReference type="EMBL" id="SEL42370.1"/>
    </source>
</evidence>
<name>A0A1H7Q2Q9_9EURY</name>
<accession>A0A1H7Q2Q9</accession>
<dbReference type="GO" id="GO:0003964">
    <property type="term" value="F:RNA-directed DNA polymerase activity"/>
    <property type="evidence" value="ECO:0007669"/>
    <property type="project" value="UniProtKB-KW"/>
</dbReference>
<dbReference type="PANTHER" id="PTHR34047:SF10">
    <property type="entry name" value="GROUP II INTRON-ASSOCIATED OPEN READING FRAME"/>
    <property type="match status" value="1"/>
</dbReference>
<protein>
    <submittedName>
        <fullName evidence="2">RNA-directed DNA polymerase</fullName>
    </submittedName>
</protein>
<proteinExistence type="predicted"/>
<dbReference type="OrthoDB" id="115799at2157"/>
<reference evidence="2 3" key="1">
    <citation type="submission" date="2016-10" db="EMBL/GenBank/DDBJ databases">
        <authorList>
            <person name="de Groot N.N."/>
        </authorList>
    </citation>
    <scope>NUCLEOTIDE SEQUENCE [LARGE SCALE GENOMIC DNA]</scope>
    <source>
        <strain evidence="2 3">DSM 11978</strain>
    </source>
</reference>
<dbReference type="NCBIfam" id="TIGR04416">
    <property type="entry name" value="group_II_RT_mat"/>
    <property type="match status" value="1"/>
</dbReference>
<keyword evidence="2" id="KW-0808">Transferase</keyword>
<keyword evidence="2" id="KW-0695">RNA-directed DNA polymerase</keyword>
<dbReference type="InterPro" id="IPR025960">
    <property type="entry name" value="RVT_N"/>
</dbReference>
<dbReference type="PROSITE" id="PS50878">
    <property type="entry name" value="RT_POL"/>
    <property type="match status" value="1"/>
</dbReference>
<sequence length="507" mass="59814">MKTGYSDILQSVESDKRVLEKEWKSINWKSLGYAIFKIQKRIFEAEKVGDYRKVNSLCRLLVNDKRSLLYAIYVVTKRNKGKRTSGIDGKIIRTDSERMALFYKLSNYKISLHNPKPVRRIYIPKKNGKTRPLGIPSIIDRIYQEICKLALEPMWEAKFGANSFGFRPLRGTGDAIAKIHAHTRGLKRLYVFEGDFKSCFDTLSHQHILDKLGNFPLKKVIKKWLEAGYLENDVFYRTRTGTPQGGIISPLLANIALHGMEEALNIKYRRRIKNNRYYYSNESKYVVIRYADDFVVLCKTLDDAESLYDLLDDYLNERGLTLASDKTRITNLYDGFDFLGYNIRCYRGKDRDKVLIKASNDSIKSFMHKAKVIIRNCYPWNLEESITRLNYLINGTGNYWKRGSNKKLFSKMDNYIFRLSMRQIKRWYPNKSTKWRVKKHFKVSEHPGHNDRWTFTDPKTGSQVDKMSWISIQYHKCIKYRASPYDVEYDEYFDKRLLKTPFEYLFG</sequence>
<dbReference type="Proteomes" id="UP000199506">
    <property type="component" value="Unassembled WGS sequence"/>
</dbReference>
<feature type="domain" description="Reverse transcriptase" evidence="1">
    <location>
        <begin position="104"/>
        <end position="343"/>
    </location>
</feature>
<organism evidence="2 3">
    <name type="scientific">Methanobrevibacter gottschalkii</name>
    <dbReference type="NCBI Taxonomy" id="190974"/>
    <lineage>
        <taxon>Archaea</taxon>
        <taxon>Methanobacteriati</taxon>
        <taxon>Methanobacteriota</taxon>
        <taxon>Methanomada group</taxon>
        <taxon>Methanobacteria</taxon>
        <taxon>Methanobacteriales</taxon>
        <taxon>Methanobacteriaceae</taxon>
        <taxon>Methanobrevibacter</taxon>
    </lineage>
</organism>
<dbReference type="InterPro" id="IPR013597">
    <property type="entry name" value="Mat_intron_G2"/>
</dbReference>
<dbReference type="RefSeq" id="WP_091699932.1">
    <property type="nucleotide sequence ID" value="NZ_FOAK01000018.1"/>
</dbReference>
<dbReference type="Pfam" id="PF08388">
    <property type="entry name" value="GIIM"/>
    <property type="match status" value="1"/>
</dbReference>
<dbReference type="AlphaFoldDB" id="A0A1H7Q2Q9"/>
<dbReference type="EMBL" id="FOAK01000018">
    <property type="protein sequence ID" value="SEL42370.1"/>
    <property type="molecule type" value="Genomic_DNA"/>
</dbReference>
<dbReference type="InterPro" id="IPR051083">
    <property type="entry name" value="GrpII_Intron_Splice-Mob/Def"/>
</dbReference>
<dbReference type="InterPro" id="IPR043502">
    <property type="entry name" value="DNA/RNA_pol_sf"/>
</dbReference>
<gene>
    <name evidence="2" type="ORF">SAMN05216439_0510</name>
</gene>
<evidence type="ECO:0000313" key="3">
    <source>
        <dbReference type="Proteomes" id="UP000199506"/>
    </source>
</evidence>
<dbReference type="PANTHER" id="PTHR34047">
    <property type="entry name" value="NUCLEAR INTRON MATURASE 1, MITOCHONDRIAL-RELATED"/>
    <property type="match status" value="1"/>
</dbReference>
<dbReference type="Pfam" id="PF00078">
    <property type="entry name" value="RVT_1"/>
    <property type="match status" value="1"/>
</dbReference>
<dbReference type="STRING" id="190974.SAMN05216439_0510"/>
<dbReference type="InterPro" id="IPR000477">
    <property type="entry name" value="RT_dom"/>
</dbReference>
<dbReference type="Pfam" id="PF13655">
    <property type="entry name" value="RVT_N"/>
    <property type="match status" value="1"/>
</dbReference>
<dbReference type="CDD" id="cd01651">
    <property type="entry name" value="RT_G2_intron"/>
    <property type="match status" value="1"/>
</dbReference>
<keyword evidence="2" id="KW-0548">Nucleotidyltransferase</keyword>